<dbReference type="EMBL" id="BK003715">
    <property type="protein sequence ID" value="DAA02413.1"/>
    <property type="molecule type" value="Genomic_DNA"/>
</dbReference>
<reference evidence="1" key="1">
    <citation type="journal article" date="2003" name="Genome Biol.">
        <title>An integrated gene annotation and transcriptional profiling approach towards the full gene content of the Drosophila genome.</title>
        <authorList>
            <person name="Hild M."/>
            <person name="Beckmann B."/>
            <person name="Haas S.A."/>
            <person name="Koch B."/>
            <person name="Solovyev V."/>
            <person name="Busold C."/>
            <person name="Fellenberg K."/>
            <person name="Boutros M."/>
            <person name="Vingron M."/>
            <person name="Sauer F."/>
            <person name="Hoheisel J.D."/>
            <person name="Paro R."/>
        </authorList>
    </citation>
    <scope>NUCLEOTIDE SEQUENCE</scope>
</reference>
<evidence type="ECO:0000313" key="1">
    <source>
        <dbReference type="EMBL" id="DAA02413.1"/>
    </source>
</evidence>
<dbReference type="AlphaFoldDB" id="Q6IGQ1"/>
<protein>
    <submittedName>
        <fullName evidence="1">HDC05705</fullName>
    </submittedName>
</protein>
<gene>
    <name evidence="1" type="ORF">HDC05705</name>
</gene>
<name>Q6IGQ1_DROME</name>
<organism evidence="1">
    <name type="scientific">Drosophila melanogaster</name>
    <name type="common">Fruit fly</name>
    <dbReference type="NCBI Taxonomy" id="7227"/>
    <lineage>
        <taxon>Eukaryota</taxon>
        <taxon>Metazoa</taxon>
        <taxon>Ecdysozoa</taxon>
        <taxon>Arthropoda</taxon>
        <taxon>Hexapoda</taxon>
        <taxon>Insecta</taxon>
        <taxon>Pterygota</taxon>
        <taxon>Neoptera</taxon>
        <taxon>Endopterygota</taxon>
        <taxon>Diptera</taxon>
        <taxon>Brachycera</taxon>
        <taxon>Muscomorpha</taxon>
        <taxon>Ephydroidea</taxon>
        <taxon>Drosophilidae</taxon>
        <taxon>Drosophila</taxon>
        <taxon>Sophophora</taxon>
    </lineage>
</organism>
<accession>Q6IGQ1</accession>
<sequence>MSNGRLSVFLLLLLMLLLLLLLLLLLMLLHVGMDKTPTTTPTQMFQHLCTGSPLLGYPHYPAHPSASLN</sequence>
<proteinExistence type="predicted"/>